<dbReference type="HAMAP" id="MF_03152">
    <property type="entry name" value="TRM5"/>
    <property type="match status" value="1"/>
</dbReference>
<dbReference type="FunCoup" id="Q2HG61">
    <property type="interactions" value="976"/>
</dbReference>
<dbReference type="Gene3D" id="3.30.300.110">
    <property type="entry name" value="Met-10+ protein-like domains"/>
    <property type="match status" value="1"/>
</dbReference>
<feature type="binding site" evidence="9">
    <location>
        <position position="253"/>
    </location>
    <ligand>
        <name>S-adenosyl-L-methionine</name>
        <dbReference type="ChEBI" id="CHEBI:59789"/>
    </ligand>
</feature>
<dbReference type="VEuPathDB" id="FungiDB:CHGG_00793"/>
<dbReference type="GO" id="GO:0005759">
    <property type="term" value="C:mitochondrial matrix"/>
    <property type="evidence" value="ECO:0007669"/>
    <property type="project" value="UniProtKB-SubCell"/>
</dbReference>
<comment type="subcellular location">
    <subcellularLocation>
        <location evidence="9">Mitochondrion matrix</location>
    </subcellularLocation>
    <subcellularLocation>
        <location evidence="9">Nucleus</location>
    </subcellularLocation>
    <subcellularLocation>
        <location evidence="9">Cytoplasm</location>
    </subcellularLocation>
    <text evidence="9">Predominantly in the mitochondria and in the nucleus.</text>
</comment>
<evidence type="ECO:0000256" key="5">
    <source>
        <dbReference type="ARBA" id="ARBA00022691"/>
    </source>
</evidence>
<comment type="subunit">
    <text evidence="9">Monomer.</text>
</comment>
<keyword evidence="8 9" id="KW-0539">Nucleus</keyword>
<dbReference type="PANTHER" id="PTHR23245">
    <property type="entry name" value="TRNA METHYLTRANSFERASE"/>
    <property type="match status" value="1"/>
</dbReference>
<comment type="similarity">
    <text evidence="1">Belongs to the class I-like SAM-binding methyltransferase superfamily. TRM5/TYW2 family.</text>
</comment>
<dbReference type="eggNOG" id="KOG2078">
    <property type="taxonomic scope" value="Eukaryota"/>
</dbReference>
<evidence type="ECO:0000256" key="6">
    <source>
        <dbReference type="ARBA" id="ARBA00022694"/>
    </source>
</evidence>
<dbReference type="AlphaFoldDB" id="Q2HG61"/>
<keyword evidence="5 9" id="KW-0949">S-adenosyl-L-methionine</keyword>
<dbReference type="GO" id="GO:0070901">
    <property type="term" value="P:mitochondrial tRNA methylation"/>
    <property type="evidence" value="ECO:0007669"/>
    <property type="project" value="TreeGrafter"/>
</dbReference>
<evidence type="ECO:0000259" key="11">
    <source>
        <dbReference type="PROSITE" id="PS51684"/>
    </source>
</evidence>
<feature type="region of interest" description="Disordered" evidence="10">
    <location>
        <begin position="710"/>
        <end position="734"/>
    </location>
</feature>
<dbReference type="GO" id="GO:0005634">
    <property type="term" value="C:nucleus"/>
    <property type="evidence" value="ECO:0007669"/>
    <property type="project" value="UniProtKB-SubCell"/>
</dbReference>
<dbReference type="InterPro" id="IPR025792">
    <property type="entry name" value="tRNA_Gua_MeTrfase_euk"/>
</dbReference>
<proteinExistence type="inferred from homology"/>
<keyword evidence="2 9" id="KW-0963">Cytoplasm</keyword>
<keyword evidence="4 9" id="KW-0808">Transferase</keyword>
<organism evidence="12 13">
    <name type="scientific">Chaetomium globosum (strain ATCC 6205 / CBS 148.51 / DSM 1962 / NBRC 6347 / NRRL 1970)</name>
    <name type="common">Soil fungus</name>
    <dbReference type="NCBI Taxonomy" id="306901"/>
    <lineage>
        <taxon>Eukaryota</taxon>
        <taxon>Fungi</taxon>
        <taxon>Dikarya</taxon>
        <taxon>Ascomycota</taxon>
        <taxon>Pezizomycotina</taxon>
        <taxon>Sordariomycetes</taxon>
        <taxon>Sordariomycetidae</taxon>
        <taxon>Sordariales</taxon>
        <taxon>Chaetomiaceae</taxon>
        <taxon>Chaetomium</taxon>
    </lineage>
</organism>
<dbReference type="Proteomes" id="UP000001056">
    <property type="component" value="Unassembled WGS sequence"/>
</dbReference>
<evidence type="ECO:0000256" key="1">
    <source>
        <dbReference type="ARBA" id="ARBA00009775"/>
    </source>
</evidence>
<dbReference type="InterPro" id="IPR056743">
    <property type="entry name" value="TRM5-TYW2-like_MTfase"/>
</dbReference>
<comment type="similarity">
    <text evidence="9">Belongs to the TRM5 / TYW2 family.</text>
</comment>
<protein>
    <recommendedName>
        <fullName evidence="9">tRNA (guanine(37)-N1)-methyltransferase</fullName>
        <ecNumber evidence="9">2.1.1.228</ecNumber>
    </recommendedName>
    <alternativeName>
        <fullName evidence="9">M1G-methyltransferase</fullName>
    </alternativeName>
    <alternativeName>
        <fullName evidence="9">tRNA [GM37] methyltransferase</fullName>
    </alternativeName>
    <alternativeName>
        <fullName evidence="9">tRNA methyltransferase 5</fullName>
    </alternativeName>
</protein>
<dbReference type="RefSeq" id="XP_001220014.1">
    <property type="nucleotide sequence ID" value="XM_001220013.1"/>
</dbReference>
<dbReference type="GO" id="GO:0052906">
    <property type="term" value="F:tRNA (guanine(37)-N1)-methyltransferase activity"/>
    <property type="evidence" value="ECO:0007669"/>
    <property type="project" value="UniProtKB-UniRule"/>
</dbReference>
<evidence type="ECO:0000256" key="8">
    <source>
        <dbReference type="ARBA" id="ARBA00023242"/>
    </source>
</evidence>
<comment type="function">
    <text evidence="9">Specifically methylates the N1 position of guanosine-37 in various cytoplasmic and mitochondrial tRNAs. Methylation is not dependent on the nature of the nucleoside 5' of the target nucleoside. This is the first step in the biosynthesis of wybutosine (yW), a modified base adjacent to the anticodon of tRNAs and required for accurate decoding.</text>
</comment>
<keyword evidence="7 9" id="KW-0496">Mitochondrion</keyword>
<dbReference type="EC" id="2.1.1.228" evidence="9"/>
<evidence type="ECO:0000313" key="12">
    <source>
        <dbReference type="EMBL" id="EAQ92558.1"/>
    </source>
</evidence>
<feature type="compositionally biased region" description="Basic and acidic residues" evidence="10">
    <location>
        <begin position="718"/>
        <end position="734"/>
    </location>
</feature>
<evidence type="ECO:0000256" key="3">
    <source>
        <dbReference type="ARBA" id="ARBA00022603"/>
    </source>
</evidence>
<dbReference type="PANTHER" id="PTHR23245:SF36">
    <property type="entry name" value="TRNA (GUANINE(37)-N1)-METHYLTRANSFERASE"/>
    <property type="match status" value="1"/>
</dbReference>
<keyword evidence="13" id="KW-1185">Reference proteome</keyword>
<evidence type="ECO:0000256" key="2">
    <source>
        <dbReference type="ARBA" id="ARBA00022490"/>
    </source>
</evidence>
<feature type="binding site" evidence="9">
    <location>
        <begin position="319"/>
        <end position="320"/>
    </location>
    <ligand>
        <name>S-adenosyl-L-methionine</name>
        <dbReference type="ChEBI" id="CHEBI:59789"/>
    </ligand>
</feature>
<dbReference type="EMBL" id="CH408029">
    <property type="protein sequence ID" value="EAQ92558.1"/>
    <property type="molecule type" value="Genomic_DNA"/>
</dbReference>
<dbReference type="InterPro" id="IPR030382">
    <property type="entry name" value="MeTrfase_TRM5/TYW2"/>
</dbReference>
<gene>
    <name evidence="9" type="primary">TRM5</name>
    <name evidence="12" type="ORF">CHGG_00793</name>
</gene>
<dbReference type="InParanoid" id="Q2HG61"/>
<evidence type="ECO:0000256" key="10">
    <source>
        <dbReference type="SAM" id="MobiDB-lite"/>
    </source>
</evidence>
<keyword evidence="6 9" id="KW-0819">tRNA processing</keyword>
<dbReference type="Gene3D" id="3.40.50.150">
    <property type="entry name" value="Vaccinia Virus protein VP39"/>
    <property type="match status" value="1"/>
</dbReference>
<dbReference type="PROSITE" id="PS51684">
    <property type="entry name" value="SAM_MT_TRM5_TYW2"/>
    <property type="match status" value="1"/>
</dbReference>
<evidence type="ECO:0000256" key="4">
    <source>
        <dbReference type="ARBA" id="ARBA00022679"/>
    </source>
</evidence>
<keyword evidence="3 9" id="KW-0489">Methyltransferase</keyword>
<feature type="domain" description="SAM-dependent methyltransferase TRM5/TYW2-type" evidence="11">
    <location>
        <begin position="162"/>
        <end position="531"/>
    </location>
</feature>
<evidence type="ECO:0000256" key="7">
    <source>
        <dbReference type="ARBA" id="ARBA00023128"/>
    </source>
</evidence>
<dbReference type="InterPro" id="IPR029063">
    <property type="entry name" value="SAM-dependent_MTases_sf"/>
</dbReference>
<dbReference type="SUPFAM" id="SSF53335">
    <property type="entry name" value="S-adenosyl-L-methionine-dependent methyltransferases"/>
    <property type="match status" value="1"/>
</dbReference>
<evidence type="ECO:0000313" key="13">
    <source>
        <dbReference type="Proteomes" id="UP000001056"/>
    </source>
</evidence>
<dbReference type="GO" id="GO:0002939">
    <property type="term" value="P:tRNA N1-guanine methylation"/>
    <property type="evidence" value="ECO:0007669"/>
    <property type="project" value="TreeGrafter"/>
</dbReference>
<evidence type="ECO:0000256" key="9">
    <source>
        <dbReference type="HAMAP-Rule" id="MF_03152"/>
    </source>
</evidence>
<comment type="catalytic activity">
    <reaction evidence="9">
        <text>guanosine(37) in tRNA + S-adenosyl-L-methionine = N(1)-methylguanosine(37) in tRNA + S-adenosyl-L-homocysteine + H(+)</text>
        <dbReference type="Rhea" id="RHEA:36899"/>
        <dbReference type="Rhea" id="RHEA-COMP:10145"/>
        <dbReference type="Rhea" id="RHEA-COMP:10147"/>
        <dbReference type="ChEBI" id="CHEBI:15378"/>
        <dbReference type="ChEBI" id="CHEBI:57856"/>
        <dbReference type="ChEBI" id="CHEBI:59789"/>
        <dbReference type="ChEBI" id="CHEBI:73542"/>
        <dbReference type="ChEBI" id="CHEBI:74269"/>
        <dbReference type="EC" id="2.1.1.228"/>
    </reaction>
</comment>
<feature type="compositionally biased region" description="Low complexity" evidence="10">
    <location>
        <begin position="353"/>
        <end position="367"/>
    </location>
</feature>
<sequence length="734" mass="80251">MSEPGENYEVDGDMIVFRCPIVRTGTAVLNRALFNKSVPIAAAALRDNRLINKYRKPFEAGKEILHADKLSPIASHPDKELAKQGRKCLLLNPSVKPEAPDTWGPVLKDGVEKEDLTVIPYELRLDYNYWGYRKNGHQPNPAHAFIFTLFTKFNLPLGDVMTSILPEELHDEVPSGFNIAGHVVAEIILDKNPQIKTVINKVDNVGSESEFRTFQYEVLAGPDDLNVQVSESDCVFEFDYSKVYWNSKLESEHRRLINMFRPGEVVCDVMAGIGPFAVPAGKKRVFVWANDKNPESVKSLEAAIKKNKVSPFVRPFCEDGRTFIHQAADSVLEASQKGECAVLTVKVKPPPATTSTPTPSANSSESTDPSGPRPRTRPATQEERVPIPPTISHFVMNLPATAIEFLSSYRGVYAGREALFAAAAPTSTTTTTTTTTPALPPLPMIHVHGFSVKATDETPALDMCARISRELGFAVRPLVVAADGGDAVTTAATTPAEVLDKAGEEGLVYVHRVRDVAPAKSMYCASFRLPREVAFAPRRLRMKAPRTSDSPHAIVVAHLPHGLHKCMYAYVLRCRSIPPGISDPQTTLNSCLKVSAISEQEAGPVGCGHGWQPLLIRSMSRCNIKFPIIEISTIRAPGDTADTVVSVPFRYQGGSGRRTPGYHQPVPRQHNGFQAWSSLGWVTQEARWGGGEGEVDVVKSDDASATMCSTSTEMRGATGDKDIETGRDGDIQLY</sequence>
<accession>Q2HG61</accession>
<dbReference type="GeneID" id="4386844"/>
<reference evidence="13" key="1">
    <citation type="journal article" date="2015" name="Genome Announc.">
        <title>Draft genome sequence of the cellulolytic fungus Chaetomium globosum.</title>
        <authorList>
            <person name="Cuomo C.A."/>
            <person name="Untereiner W.A."/>
            <person name="Ma L.-J."/>
            <person name="Grabherr M."/>
            <person name="Birren B.W."/>
        </authorList>
    </citation>
    <scope>NUCLEOTIDE SEQUENCE [LARGE SCALE GENOMIC DNA]</scope>
    <source>
        <strain evidence="13">ATCC 6205 / CBS 148.51 / DSM 1962 / NBRC 6347 / NRRL 1970</strain>
    </source>
</reference>
<feature type="binding site" evidence="9">
    <location>
        <position position="397"/>
    </location>
    <ligand>
        <name>S-adenosyl-L-methionine</name>
        <dbReference type="ChEBI" id="CHEBI:59789"/>
    </ligand>
</feature>
<comment type="caution">
    <text evidence="9">Lacks conserved residue(s) required for the propagation of feature annotation.</text>
</comment>
<dbReference type="OrthoDB" id="408788at2759"/>
<name>Q2HG61_CHAGB</name>
<dbReference type="OMA" id="DFRSVYW"/>
<dbReference type="Pfam" id="PF02475">
    <property type="entry name" value="TRM5-TYW2_MTfase"/>
    <property type="match status" value="1"/>
</dbReference>
<dbReference type="HOGENOM" id="CLU_022610_2_2_1"/>
<feature type="region of interest" description="Disordered" evidence="10">
    <location>
        <begin position="348"/>
        <end position="388"/>
    </location>
</feature>